<dbReference type="PANTHER" id="PTHR32246">
    <property type="entry name" value="INGRESSION PROTEIN FIC1"/>
    <property type="match status" value="1"/>
</dbReference>
<dbReference type="Gene3D" id="2.60.40.150">
    <property type="entry name" value="C2 domain"/>
    <property type="match status" value="1"/>
</dbReference>
<dbReference type="InterPro" id="IPR000008">
    <property type="entry name" value="C2_dom"/>
</dbReference>
<organism evidence="3 4">
    <name type="scientific">Heracleum sosnowskyi</name>
    <dbReference type="NCBI Taxonomy" id="360622"/>
    <lineage>
        <taxon>Eukaryota</taxon>
        <taxon>Viridiplantae</taxon>
        <taxon>Streptophyta</taxon>
        <taxon>Embryophyta</taxon>
        <taxon>Tracheophyta</taxon>
        <taxon>Spermatophyta</taxon>
        <taxon>Magnoliopsida</taxon>
        <taxon>eudicotyledons</taxon>
        <taxon>Gunneridae</taxon>
        <taxon>Pentapetalae</taxon>
        <taxon>asterids</taxon>
        <taxon>campanulids</taxon>
        <taxon>Apiales</taxon>
        <taxon>Apiaceae</taxon>
        <taxon>Apioideae</taxon>
        <taxon>apioid superclade</taxon>
        <taxon>Tordylieae</taxon>
        <taxon>Tordyliinae</taxon>
        <taxon>Heracleum</taxon>
    </lineage>
</organism>
<dbReference type="Proteomes" id="UP001237642">
    <property type="component" value="Unassembled WGS sequence"/>
</dbReference>
<evidence type="ECO:0000313" key="4">
    <source>
        <dbReference type="Proteomes" id="UP001237642"/>
    </source>
</evidence>
<dbReference type="InterPro" id="IPR035892">
    <property type="entry name" value="C2_domain_sf"/>
</dbReference>
<keyword evidence="4" id="KW-1185">Reference proteome</keyword>
<gene>
    <name evidence="3" type="ORF">POM88_009594</name>
</gene>
<comment type="caution">
    <text evidence="3">The sequence shown here is derived from an EMBL/GenBank/DDBJ whole genome shotgun (WGS) entry which is preliminary data.</text>
</comment>
<feature type="domain" description="C2" evidence="2">
    <location>
        <begin position="1"/>
        <end position="111"/>
    </location>
</feature>
<reference evidence="3" key="2">
    <citation type="submission" date="2023-05" db="EMBL/GenBank/DDBJ databases">
        <authorList>
            <person name="Schelkunov M.I."/>
        </authorList>
    </citation>
    <scope>NUCLEOTIDE SEQUENCE</scope>
    <source>
        <strain evidence="3">Hsosn_3</strain>
        <tissue evidence="3">Leaf</tissue>
    </source>
</reference>
<accession>A0AAD8JBS2</accession>
<dbReference type="SUPFAM" id="SSF49562">
    <property type="entry name" value="C2 domain (Calcium/lipid-binding domain, CaLB)"/>
    <property type="match status" value="1"/>
</dbReference>
<protein>
    <submittedName>
        <fullName evidence="3">C2 domain-containing protein</fullName>
    </submittedName>
</protein>
<evidence type="ECO:0000313" key="3">
    <source>
        <dbReference type="EMBL" id="KAK1399731.1"/>
    </source>
</evidence>
<dbReference type="Pfam" id="PF00168">
    <property type="entry name" value="C2"/>
    <property type="match status" value="1"/>
</dbReference>
<dbReference type="PANTHER" id="PTHR32246:SF15">
    <property type="entry name" value="CALCIUM-DEPENDENT LIPID-BINDING (CALB DOMAIN) FAMILY PROTEIN"/>
    <property type="match status" value="1"/>
</dbReference>
<evidence type="ECO:0000256" key="1">
    <source>
        <dbReference type="SAM" id="MobiDB-lite"/>
    </source>
</evidence>
<dbReference type="InterPro" id="IPR044750">
    <property type="entry name" value="C2_SRC2/BAP"/>
</dbReference>
<dbReference type="CDD" id="cd04051">
    <property type="entry name" value="C2_SRC2_like"/>
    <property type="match status" value="1"/>
</dbReference>
<name>A0AAD8JBS2_9APIA</name>
<feature type="compositionally biased region" description="Polar residues" evidence="1">
    <location>
        <begin position="209"/>
        <end position="233"/>
    </location>
</feature>
<dbReference type="GO" id="GO:0006952">
    <property type="term" value="P:defense response"/>
    <property type="evidence" value="ECO:0007669"/>
    <property type="project" value="InterPro"/>
</dbReference>
<sequence length="334" mass="36446">MGKIWVEICLISARGLRRTSALWKLQWFAVGWIDPNNKYCTKIDASGNANPVWKTKFSILVDSSKSNFDDLALHVEVYSREPIFLRERLQGTAVIVLKEFLDKYSKNSEVSKPVDEVGSFQLRKRNSNKPQGFVDVSIRISEKEEESDFYPGNGEGFKLHDRRNGNNMANPYGPEQAYPPKLPLASSSQQAENESHENLPQMHPMPFPTNYSNSSAGGPSYQSSAGPSYQPQLTPRPPPSAGPSYQPPRTPPPPPPPSNVGYISTFNPRTHNLPPSYINMPSSGAAPGHNGRPGLGLGLGAGALAAGAVIFGDDFMSGYDLPSASLNLSTDIPF</sequence>
<reference evidence="3" key="1">
    <citation type="submission" date="2023-02" db="EMBL/GenBank/DDBJ databases">
        <title>Genome of toxic invasive species Heracleum sosnowskyi carries increased number of genes despite the absence of recent whole-genome duplications.</title>
        <authorList>
            <person name="Schelkunov M."/>
            <person name="Shtratnikova V."/>
            <person name="Makarenko M."/>
            <person name="Klepikova A."/>
            <person name="Omelchenko D."/>
            <person name="Novikova G."/>
            <person name="Obukhova E."/>
            <person name="Bogdanov V."/>
            <person name="Penin A."/>
            <person name="Logacheva M."/>
        </authorList>
    </citation>
    <scope>NUCLEOTIDE SEQUENCE</scope>
    <source>
        <strain evidence="3">Hsosn_3</strain>
        <tissue evidence="3">Leaf</tissue>
    </source>
</reference>
<proteinExistence type="predicted"/>
<evidence type="ECO:0000259" key="2">
    <source>
        <dbReference type="PROSITE" id="PS50004"/>
    </source>
</evidence>
<feature type="compositionally biased region" description="Pro residues" evidence="1">
    <location>
        <begin position="234"/>
        <end position="258"/>
    </location>
</feature>
<dbReference type="EMBL" id="JAUIZM010000002">
    <property type="protein sequence ID" value="KAK1399731.1"/>
    <property type="molecule type" value="Genomic_DNA"/>
</dbReference>
<feature type="region of interest" description="Disordered" evidence="1">
    <location>
        <begin position="144"/>
        <end position="268"/>
    </location>
</feature>
<dbReference type="AlphaFoldDB" id="A0AAD8JBS2"/>
<dbReference type="PROSITE" id="PS50004">
    <property type="entry name" value="C2"/>
    <property type="match status" value="1"/>
</dbReference>